<evidence type="ECO:0000256" key="6">
    <source>
        <dbReference type="ARBA" id="ARBA00022827"/>
    </source>
</evidence>
<evidence type="ECO:0000313" key="12">
    <source>
        <dbReference type="EMBL" id="EEH10882.1"/>
    </source>
</evidence>
<dbReference type="HOGENOM" id="CLU_278717_0_0_1"/>
<feature type="region of interest" description="Disordered" evidence="10">
    <location>
        <begin position="522"/>
        <end position="544"/>
    </location>
</feature>
<dbReference type="Gene3D" id="3.50.50.60">
    <property type="entry name" value="FAD/NAD(P)-binding domain"/>
    <property type="match status" value="2"/>
</dbReference>
<gene>
    <name evidence="12" type="ORF">HCBG_00337</name>
</gene>
<dbReference type="InterPro" id="IPR017941">
    <property type="entry name" value="Rieske_2Fe-2S"/>
</dbReference>
<comment type="similarity">
    <text evidence="2">Belongs to the FAD-dependent oxidoreductase family.</text>
</comment>
<dbReference type="Proteomes" id="UP000001631">
    <property type="component" value="Unassembled WGS sequence"/>
</dbReference>
<evidence type="ECO:0000256" key="4">
    <source>
        <dbReference type="ARBA" id="ARBA00022714"/>
    </source>
</evidence>
<dbReference type="PRINTS" id="PR00411">
    <property type="entry name" value="PNDRDTASEI"/>
</dbReference>
<dbReference type="PROSITE" id="PS51296">
    <property type="entry name" value="RIESKE"/>
    <property type="match status" value="1"/>
</dbReference>
<evidence type="ECO:0000256" key="1">
    <source>
        <dbReference type="ARBA" id="ARBA00001974"/>
    </source>
</evidence>
<evidence type="ECO:0000256" key="8">
    <source>
        <dbReference type="ARBA" id="ARBA00023004"/>
    </source>
</evidence>
<evidence type="ECO:0000256" key="2">
    <source>
        <dbReference type="ARBA" id="ARBA00006442"/>
    </source>
</evidence>
<feature type="domain" description="Rieske" evidence="11">
    <location>
        <begin position="579"/>
        <end position="677"/>
    </location>
</feature>
<organism evidence="12 13">
    <name type="scientific">Ajellomyces capsulatus (strain G186AR / H82 / ATCC MYA-2454 / RMSCC 2432)</name>
    <name type="common">Darling's disease fungus</name>
    <name type="synonym">Histoplasma capsulatum</name>
    <dbReference type="NCBI Taxonomy" id="447093"/>
    <lineage>
        <taxon>Eukaryota</taxon>
        <taxon>Fungi</taxon>
        <taxon>Dikarya</taxon>
        <taxon>Ascomycota</taxon>
        <taxon>Pezizomycotina</taxon>
        <taxon>Eurotiomycetes</taxon>
        <taxon>Eurotiomycetidae</taxon>
        <taxon>Onygenales</taxon>
        <taxon>Ajellomycetaceae</taxon>
        <taxon>Histoplasma</taxon>
    </lineage>
</organism>
<keyword evidence="9" id="KW-0411">Iron-sulfur</keyword>
<feature type="compositionally biased region" description="Polar residues" evidence="10">
    <location>
        <begin position="291"/>
        <end position="305"/>
    </location>
</feature>
<sequence length="1133" mass="122426">MIREAGFRSGFDSDFLPPEAPEDAFFDAQSSRTNNGFDGVATPIVKSPIFAGFTSSPPLSPSRHCHRNDSLVSKSSGNCSPLDVPGKRIIAEVLSSSSCIQDVMTDPFAFKPEPEHQKSPALLSGDQPQTLESGYLLVQDSIPSTKDQATTAQLDPPIDETHIETDLDPGTKSADDVPIDDCAQHVQPMALLSADIYHSSFASLKLDRMTLDHDDSQFSVLASAVEDSQPAEHRPDSSGESVITNPFYEPDRGFPIVSPPMARFVSTAPPRTTTAAENSPPRPAVRKNNRKALSSPHQLSFSPHQKPQCYDERSDLPAIAEADKESTQHSKYIPKRGMSQESCSSIVDLTISSELESPGNSDGDFAASQGLPQGPGWIKKRNVRGRGPRGAEVPSVRTRRKGLRGKNIVSTQNMENVNLCQLGETKPPMTSRQAPWPISLQTQDQHWAIYSSDEIDILKKSIILSHSYRPWVFKLASFHIIAVGSLTRNRALWKPLRTSLILASCRPQEAVNFPRIKHVHTSRIVNPRKNNSSNSSGNSSSSSNSTIITRAKARINHFTTSPQLSASNLKMSSTSTFKIKGLTSLDLPSDKIEVEVENIEKGKLLLLKHGGQIHALTANCTHYGAPLVKGVLTPDARLTCPWHGACFNITTGDVEDAPALNALHKYEVFEKDGGVYVKADEATFKENGRLPVSSCSVAQQDQKVVIIGGGSATIGAVEVLREHGFNGQITIISKEANLPLDRTKLSKALIPDPEKLLLRPQEWYTSVSISVVSDEATSVDFTNKTIATKSGKSIPYTKLILATGGTPRHLPLPGFKELGNIFVLRTIQDVQAILAAVGSTKKKEIVVIGSSFIGMEVGNALSKENNVKIIGIESAPLERIMGAKIGRIFQNNLEKNGVKFYMSASVDKATPSSADPSKVGAVHFKDGTSLPADLVILGVGVSPATEFLRDNPSVTLERDGSLRTDEYFAVECLKGNNSDGGSSDVYAIGDIATYPYLGPGAGQGGHSHVRIEHWDVAQNAGRSVGRTIAHAFSSNSSVPLKAKSFIPIFWSALGGQLRYCGNTMNGYDDLIVKGEPEAAKFVAYYVLGETVVAVASLGMDPIVMKCAELMKRGKMLGKKEVIEGVDVLKVDLA</sequence>
<keyword evidence="7" id="KW-0560">Oxidoreductase</keyword>
<evidence type="ECO:0000259" key="11">
    <source>
        <dbReference type="PROSITE" id="PS51296"/>
    </source>
</evidence>
<dbReference type="AlphaFoldDB" id="C0NB41"/>
<evidence type="ECO:0000256" key="7">
    <source>
        <dbReference type="ARBA" id="ARBA00023002"/>
    </source>
</evidence>
<dbReference type="Pfam" id="PF00355">
    <property type="entry name" value="Rieske"/>
    <property type="match status" value="1"/>
</dbReference>
<dbReference type="GO" id="GO:0051537">
    <property type="term" value="F:2 iron, 2 sulfur cluster binding"/>
    <property type="evidence" value="ECO:0007669"/>
    <property type="project" value="UniProtKB-KW"/>
</dbReference>
<keyword evidence="13" id="KW-1185">Reference proteome</keyword>
<dbReference type="EMBL" id="GG663363">
    <property type="protein sequence ID" value="EEH10882.1"/>
    <property type="molecule type" value="Genomic_DNA"/>
</dbReference>
<feature type="region of interest" description="Disordered" evidence="10">
    <location>
        <begin position="225"/>
        <end position="310"/>
    </location>
</feature>
<evidence type="ECO:0000256" key="3">
    <source>
        <dbReference type="ARBA" id="ARBA00022630"/>
    </source>
</evidence>
<comment type="cofactor">
    <cofactor evidence="1">
        <name>FAD</name>
        <dbReference type="ChEBI" id="CHEBI:57692"/>
    </cofactor>
</comment>
<dbReference type="InterPro" id="IPR036188">
    <property type="entry name" value="FAD/NAD-bd_sf"/>
</dbReference>
<dbReference type="PANTHER" id="PTHR43557">
    <property type="entry name" value="APOPTOSIS-INDUCING FACTOR 1"/>
    <property type="match status" value="1"/>
</dbReference>
<dbReference type="PANTHER" id="PTHR43557:SF2">
    <property type="entry name" value="RIESKE DOMAIN-CONTAINING PROTEIN-RELATED"/>
    <property type="match status" value="1"/>
</dbReference>
<dbReference type="STRING" id="447093.C0NB41"/>
<dbReference type="VEuPathDB" id="FungiDB:I7I50_02127"/>
<dbReference type="GO" id="GO:0005737">
    <property type="term" value="C:cytoplasm"/>
    <property type="evidence" value="ECO:0007669"/>
    <property type="project" value="TreeGrafter"/>
</dbReference>
<dbReference type="InterPro" id="IPR036922">
    <property type="entry name" value="Rieske_2Fe-2S_sf"/>
</dbReference>
<dbReference type="GO" id="GO:0016651">
    <property type="term" value="F:oxidoreductase activity, acting on NAD(P)H"/>
    <property type="evidence" value="ECO:0007669"/>
    <property type="project" value="TreeGrafter"/>
</dbReference>
<accession>C0NB41</accession>
<dbReference type="SUPFAM" id="SSF50022">
    <property type="entry name" value="ISP domain"/>
    <property type="match status" value="1"/>
</dbReference>
<dbReference type="InParanoid" id="C0NB41"/>
<dbReference type="SUPFAM" id="SSF51905">
    <property type="entry name" value="FAD/NAD(P)-binding domain"/>
    <property type="match status" value="2"/>
</dbReference>
<protein>
    <submittedName>
        <fullName evidence="12">Rhodocoxin reductase</fullName>
    </submittedName>
</protein>
<reference evidence="12" key="1">
    <citation type="submission" date="2009-02" db="EMBL/GenBank/DDBJ databases">
        <title>The Genome Sequence of Ajellomyces capsulatus strain G186AR.</title>
        <authorList>
            <consortium name="The Broad Institute Genome Sequencing Platform"/>
            <person name="Champion M."/>
            <person name="Cuomo C."/>
            <person name="Ma L.-J."/>
            <person name="Henn M.R."/>
            <person name="Sil A."/>
            <person name="Goldman B."/>
            <person name="Young S.K."/>
            <person name="Kodira C.D."/>
            <person name="Zeng Q."/>
            <person name="Koehrsen M."/>
            <person name="Alvarado L."/>
            <person name="Berlin A."/>
            <person name="Borenstein D."/>
            <person name="Chen Z."/>
            <person name="Engels R."/>
            <person name="Freedman E."/>
            <person name="Gellesch M."/>
            <person name="Goldberg J."/>
            <person name="Griggs A."/>
            <person name="Gujja S."/>
            <person name="Heiman D."/>
            <person name="Hepburn T."/>
            <person name="Howarth C."/>
            <person name="Jen D."/>
            <person name="Larson L."/>
            <person name="Lewis B."/>
            <person name="Mehta T."/>
            <person name="Park D."/>
            <person name="Pearson M."/>
            <person name="Roberts A."/>
            <person name="Saif S."/>
            <person name="Shea T."/>
            <person name="Shenoy N."/>
            <person name="Sisk P."/>
            <person name="Stolte C."/>
            <person name="Sykes S."/>
            <person name="Walk T."/>
            <person name="White J."/>
            <person name="Yandava C."/>
            <person name="Klein B."/>
            <person name="McEwen J.G."/>
            <person name="Puccia R."/>
            <person name="Goldman G.H."/>
            <person name="Felipe M.S."/>
            <person name="Nino-Vega G."/>
            <person name="San-Blas G."/>
            <person name="Taylor J."/>
            <person name="Mendoza L."/>
            <person name="Galagan J."/>
            <person name="Nusbaum C."/>
            <person name="Birren B."/>
        </authorList>
    </citation>
    <scope>NUCLEOTIDE SEQUENCE</scope>
    <source>
        <strain evidence="12">G186AR</strain>
    </source>
</reference>
<evidence type="ECO:0000313" key="13">
    <source>
        <dbReference type="Proteomes" id="UP000001631"/>
    </source>
</evidence>
<keyword evidence="4" id="KW-0001">2Fe-2S</keyword>
<evidence type="ECO:0000256" key="10">
    <source>
        <dbReference type="SAM" id="MobiDB-lite"/>
    </source>
</evidence>
<feature type="compositionally biased region" description="Basic residues" evidence="10">
    <location>
        <begin position="378"/>
        <end position="387"/>
    </location>
</feature>
<dbReference type="RefSeq" id="XP_045291362.1">
    <property type="nucleotide sequence ID" value="XM_045427387.1"/>
</dbReference>
<feature type="region of interest" description="Disordered" evidence="10">
    <location>
        <begin position="1"/>
        <end position="22"/>
    </location>
</feature>
<dbReference type="InterPro" id="IPR050446">
    <property type="entry name" value="FAD-oxidoreductase/Apoptosis"/>
</dbReference>
<keyword evidence="3" id="KW-0285">Flavoprotein</keyword>
<dbReference type="GO" id="GO:0046872">
    <property type="term" value="F:metal ion binding"/>
    <property type="evidence" value="ECO:0007669"/>
    <property type="project" value="UniProtKB-KW"/>
</dbReference>
<dbReference type="Pfam" id="PF14759">
    <property type="entry name" value="Reductase_C"/>
    <property type="match status" value="1"/>
</dbReference>
<dbReference type="InterPro" id="IPR016156">
    <property type="entry name" value="FAD/NAD-linked_Rdtase_dimer_sf"/>
</dbReference>
<dbReference type="Gene3D" id="2.102.10.10">
    <property type="entry name" value="Rieske [2Fe-2S] iron-sulphur domain"/>
    <property type="match status" value="1"/>
</dbReference>
<keyword evidence="5" id="KW-0479">Metal-binding</keyword>
<dbReference type="SUPFAM" id="SSF55424">
    <property type="entry name" value="FAD/NAD-linked reductases, dimerisation (C-terminal) domain"/>
    <property type="match status" value="1"/>
</dbReference>
<dbReference type="CDD" id="cd03478">
    <property type="entry name" value="Rieske_AIFL_N"/>
    <property type="match status" value="1"/>
</dbReference>
<keyword evidence="8" id="KW-0408">Iron</keyword>
<dbReference type="Gene3D" id="3.30.390.30">
    <property type="match status" value="1"/>
</dbReference>
<dbReference type="PRINTS" id="PR00368">
    <property type="entry name" value="FADPNR"/>
</dbReference>
<feature type="region of interest" description="Disordered" evidence="10">
    <location>
        <begin position="356"/>
        <end position="397"/>
    </location>
</feature>
<feature type="compositionally biased region" description="Low complexity" evidence="10">
    <location>
        <begin position="530"/>
        <end position="544"/>
    </location>
</feature>
<name>C0NB41_AJECG</name>
<dbReference type="Pfam" id="PF07992">
    <property type="entry name" value="Pyr_redox_2"/>
    <property type="match status" value="1"/>
</dbReference>
<evidence type="ECO:0000256" key="9">
    <source>
        <dbReference type="ARBA" id="ARBA00023014"/>
    </source>
</evidence>
<dbReference type="InterPro" id="IPR028202">
    <property type="entry name" value="Reductase_C"/>
</dbReference>
<evidence type="ECO:0000256" key="5">
    <source>
        <dbReference type="ARBA" id="ARBA00022723"/>
    </source>
</evidence>
<dbReference type="GeneID" id="69033354"/>
<dbReference type="InterPro" id="IPR023753">
    <property type="entry name" value="FAD/NAD-binding_dom"/>
</dbReference>
<keyword evidence="6" id="KW-0274">FAD</keyword>
<proteinExistence type="inferred from homology"/>